<feature type="transmembrane region" description="Helical" evidence="6">
    <location>
        <begin position="41"/>
        <end position="63"/>
    </location>
</feature>
<dbReference type="OrthoDB" id="7359894at2"/>
<accession>A0A1B7M106</accession>
<reference evidence="8 9" key="1">
    <citation type="submission" date="2016-04" db="EMBL/GenBank/DDBJ databases">
        <title>First whole genome shotgun sequence of the bacterium Enteractinococcus sp. strain UASWS1574.</title>
        <authorList>
            <person name="Crovadore J."/>
            <person name="Chablais R."/>
            <person name="Lefort F."/>
        </authorList>
    </citation>
    <scope>NUCLEOTIDE SEQUENCE [LARGE SCALE GENOMIC DNA]</scope>
    <source>
        <strain evidence="8 9">UASWS1574</strain>
    </source>
</reference>
<evidence type="ECO:0000259" key="7">
    <source>
        <dbReference type="Pfam" id="PF04024"/>
    </source>
</evidence>
<sequence length="84" mass="9511">MSALFDSIRKMGFRRGPKRMLGGVAGGLASKMKLNVWLVRLLVLIAFLLPVVGWVLYFVIWIITPWQDGSIPLERLFGGRPRAR</sequence>
<organism evidence="8 9">
    <name type="scientific">Enteractinococcus helveticum</name>
    <dbReference type="NCBI Taxonomy" id="1837282"/>
    <lineage>
        <taxon>Bacteria</taxon>
        <taxon>Bacillati</taxon>
        <taxon>Actinomycetota</taxon>
        <taxon>Actinomycetes</taxon>
        <taxon>Micrococcales</taxon>
        <taxon>Micrococcaceae</taxon>
    </lineage>
</organism>
<evidence type="ECO:0000313" key="8">
    <source>
        <dbReference type="EMBL" id="OAV62069.1"/>
    </source>
</evidence>
<protein>
    <recommendedName>
        <fullName evidence="7">Phage shock protein PspC N-terminal domain-containing protein</fullName>
    </recommendedName>
</protein>
<dbReference type="PANTHER" id="PTHR33885:SF3">
    <property type="entry name" value="PHAGE SHOCK PROTEIN C"/>
    <property type="match status" value="1"/>
</dbReference>
<keyword evidence="2" id="KW-1003">Cell membrane</keyword>
<proteinExistence type="predicted"/>
<evidence type="ECO:0000256" key="3">
    <source>
        <dbReference type="ARBA" id="ARBA00022692"/>
    </source>
</evidence>
<keyword evidence="5 6" id="KW-0472">Membrane</keyword>
<keyword evidence="4 6" id="KW-1133">Transmembrane helix</keyword>
<gene>
    <name evidence="8" type="ORF">A6F49_07135</name>
</gene>
<dbReference type="PANTHER" id="PTHR33885">
    <property type="entry name" value="PHAGE SHOCK PROTEIN C"/>
    <property type="match status" value="1"/>
</dbReference>
<dbReference type="STRING" id="1837282.A6F49_07135"/>
<keyword evidence="3 6" id="KW-0812">Transmembrane</keyword>
<comment type="caution">
    <text evidence="8">The sequence shown here is derived from an EMBL/GenBank/DDBJ whole genome shotgun (WGS) entry which is preliminary data.</text>
</comment>
<keyword evidence="9" id="KW-1185">Reference proteome</keyword>
<comment type="subcellular location">
    <subcellularLocation>
        <location evidence="1">Cell membrane</location>
        <topology evidence="1">Single-pass membrane protein</topology>
    </subcellularLocation>
</comment>
<dbReference type="InterPro" id="IPR052027">
    <property type="entry name" value="PspC"/>
</dbReference>
<dbReference type="Pfam" id="PF04024">
    <property type="entry name" value="PspC"/>
    <property type="match status" value="1"/>
</dbReference>
<evidence type="ECO:0000256" key="1">
    <source>
        <dbReference type="ARBA" id="ARBA00004162"/>
    </source>
</evidence>
<evidence type="ECO:0000313" key="9">
    <source>
        <dbReference type="Proteomes" id="UP000078292"/>
    </source>
</evidence>
<name>A0A1B7M106_9MICC</name>
<dbReference type="GO" id="GO:0005886">
    <property type="term" value="C:plasma membrane"/>
    <property type="evidence" value="ECO:0007669"/>
    <property type="project" value="UniProtKB-SubCell"/>
</dbReference>
<dbReference type="EMBL" id="LXEY01000014">
    <property type="protein sequence ID" value="OAV62069.1"/>
    <property type="molecule type" value="Genomic_DNA"/>
</dbReference>
<dbReference type="Proteomes" id="UP000078292">
    <property type="component" value="Unassembled WGS sequence"/>
</dbReference>
<dbReference type="RefSeq" id="WP_043057269.1">
    <property type="nucleotide sequence ID" value="NZ_LXEY01000014.1"/>
</dbReference>
<dbReference type="AlphaFoldDB" id="A0A1B7M106"/>
<dbReference type="InterPro" id="IPR007168">
    <property type="entry name" value="Phageshock_PspC_N"/>
</dbReference>
<evidence type="ECO:0000256" key="6">
    <source>
        <dbReference type="SAM" id="Phobius"/>
    </source>
</evidence>
<evidence type="ECO:0000256" key="2">
    <source>
        <dbReference type="ARBA" id="ARBA00022475"/>
    </source>
</evidence>
<evidence type="ECO:0000256" key="4">
    <source>
        <dbReference type="ARBA" id="ARBA00022989"/>
    </source>
</evidence>
<feature type="domain" description="Phage shock protein PspC N-terminal" evidence="7">
    <location>
        <begin position="14"/>
        <end position="65"/>
    </location>
</feature>
<evidence type="ECO:0000256" key="5">
    <source>
        <dbReference type="ARBA" id="ARBA00023136"/>
    </source>
</evidence>